<sequence>MIENKGLDYYLQWSSRGDQVDEKCLTLIEISGNQISYEEIDEIKKYPNKIEIQIRGLTQETFEYFVNKYGQQFKIIYFWKCSLVTDFSCLEQLTDVEYIMFYWNQRVTHLWDLSKNTCLKGLAFDDFTRMHTLEEIHLAPMLEELNFGNILWSTYILLSLKPLTKCKKLRSLTFSAKKIEDNDITPLVNIENLEELEFPTNLFPTEQVALLTAKLKNVSSTVFAPYIELDSPIEHNDKNLDVLVIGKRKPYLDSKKDKKRLEKYEENFWKLVSEYEEKENL</sequence>
<protein>
    <submittedName>
        <fullName evidence="1">Internalin</fullName>
    </submittedName>
</protein>
<keyword evidence="2" id="KW-1185">Reference proteome</keyword>
<dbReference type="InterPro" id="IPR032675">
    <property type="entry name" value="LRR_dom_sf"/>
</dbReference>
<dbReference type="Proteomes" id="UP001144256">
    <property type="component" value="Unassembled WGS sequence"/>
</dbReference>
<dbReference type="EMBL" id="BRLB01000004">
    <property type="protein sequence ID" value="GKX29464.1"/>
    <property type="molecule type" value="Genomic_DNA"/>
</dbReference>
<comment type="caution">
    <text evidence="1">The sequence shown here is derived from an EMBL/GenBank/DDBJ whole genome shotgun (WGS) entry which is preliminary data.</text>
</comment>
<dbReference type="AlphaFoldDB" id="A0A9W6DG79"/>
<proteinExistence type="predicted"/>
<accession>A0A9W6DG79</accession>
<evidence type="ECO:0000313" key="2">
    <source>
        <dbReference type="Proteomes" id="UP001144256"/>
    </source>
</evidence>
<dbReference type="Gene3D" id="3.80.10.10">
    <property type="entry name" value="Ribonuclease Inhibitor"/>
    <property type="match status" value="1"/>
</dbReference>
<evidence type="ECO:0000313" key="1">
    <source>
        <dbReference type="EMBL" id="GKX29464.1"/>
    </source>
</evidence>
<dbReference type="SUPFAM" id="SSF52058">
    <property type="entry name" value="L domain-like"/>
    <property type="match status" value="1"/>
</dbReference>
<reference evidence="1" key="1">
    <citation type="submission" date="2022-06" db="EMBL/GenBank/DDBJ databases">
        <title>Vallitalea longa sp. nov., an anaerobic bacterium isolated from marine sediment.</title>
        <authorList>
            <person name="Hirano S."/>
            <person name="Terahara T."/>
            <person name="Mori K."/>
            <person name="Hamada M."/>
            <person name="Matsumoto R."/>
            <person name="Kobayashi T."/>
        </authorList>
    </citation>
    <scope>NUCLEOTIDE SEQUENCE</scope>
    <source>
        <strain evidence="1">SH18-1</strain>
    </source>
</reference>
<gene>
    <name evidence="1" type="ORF">SH1V18_19440</name>
</gene>
<name>A0A9W6DG79_9FIRM</name>
<organism evidence="1 2">
    <name type="scientific">Vallitalea longa</name>
    <dbReference type="NCBI Taxonomy" id="2936439"/>
    <lineage>
        <taxon>Bacteria</taxon>
        <taxon>Bacillati</taxon>
        <taxon>Bacillota</taxon>
        <taxon>Clostridia</taxon>
        <taxon>Lachnospirales</taxon>
        <taxon>Vallitaleaceae</taxon>
        <taxon>Vallitalea</taxon>
    </lineage>
</organism>
<dbReference type="RefSeq" id="WP_281814958.1">
    <property type="nucleotide sequence ID" value="NZ_BRLB01000004.1"/>
</dbReference>